<sequence length="266" mass="30003">MTQSGNFNLRDEIREYWSMRAVTFDDQPGHEIFSDQERLAWHDLFRRHLGDGVLGDGTVRRALDLASGTGVISHLLHDLGFDVTGLDWSEAMLAKARDKSKLRQSNIRFLLGDAENTFEDDDSYDVIVTRHLVWTLVDPAMAFAEWLRVLKPGGKLLIVDGDFVSPTWMSTLNKTMANLLHAIGLKRVIDETPQIKTHRDILARVHFSQGARADAVCEMLKSAGFDPVTTDFNMRQIHRAQSKHLGLAKGLERGAQHRYAICAIKP</sequence>
<protein>
    <submittedName>
        <fullName evidence="2">Methyltransferase</fullName>
    </submittedName>
</protein>
<dbReference type="GO" id="GO:0008757">
    <property type="term" value="F:S-adenosylmethionine-dependent methyltransferase activity"/>
    <property type="evidence" value="ECO:0007669"/>
    <property type="project" value="InterPro"/>
</dbReference>
<gene>
    <name evidence="2" type="ORF">TALK_01950</name>
</gene>
<dbReference type="GO" id="GO:0032259">
    <property type="term" value="P:methylation"/>
    <property type="evidence" value="ECO:0007669"/>
    <property type="project" value="UniProtKB-KW"/>
</dbReference>
<keyword evidence="2" id="KW-0489">Methyltransferase</keyword>
<dbReference type="PANTHER" id="PTHR43591:SF24">
    <property type="entry name" value="2-METHOXY-6-POLYPRENYL-1,4-BENZOQUINOL METHYLASE, MITOCHONDRIAL"/>
    <property type="match status" value="1"/>
</dbReference>
<organism evidence="2 3">
    <name type="scientific">Thalassospira alkalitolerans</name>
    <dbReference type="NCBI Taxonomy" id="1293890"/>
    <lineage>
        <taxon>Bacteria</taxon>
        <taxon>Pseudomonadati</taxon>
        <taxon>Pseudomonadota</taxon>
        <taxon>Alphaproteobacteria</taxon>
        <taxon>Rhodospirillales</taxon>
        <taxon>Thalassospiraceae</taxon>
        <taxon>Thalassospira</taxon>
    </lineage>
</organism>
<dbReference type="EMBL" id="JFKB01000001">
    <property type="protein sequence ID" value="OSQ50252.1"/>
    <property type="molecule type" value="Genomic_DNA"/>
</dbReference>
<keyword evidence="3" id="KW-1185">Reference proteome</keyword>
<proteinExistence type="predicted"/>
<dbReference type="AlphaFoldDB" id="A0A1Y2LG86"/>
<dbReference type="RefSeq" id="WP_085615275.1">
    <property type="nucleotide sequence ID" value="NZ_JBLXAE010000002.1"/>
</dbReference>
<feature type="domain" description="Methyltransferase type 11" evidence="1">
    <location>
        <begin position="63"/>
        <end position="158"/>
    </location>
</feature>
<dbReference type="CDD" id="cd02440">
    <property type="entry name" value="AdoMet_MTases"/>
    <property type="match status" value="1"/>
</dbReference>
<dbReference type="InterPro" id="IPR013216">
    <property type="entry name" value="Methyltransf_11"/>
</dbReference>
<accession>A0A1Y2LG86</accession>
<dbReference type="Proteomes" id="UP000193396">
    <property type="component" value="Unassembled WGS sequence"/>
</dbReference>
<dbReference type="PANTHER" id="PTHR43591">
    <property type="entry name" value="METHYLTRANSFERASE"/>
    <property type="match status" value="1"/>
</dbReference>
<evidence type="ECO:0000313" key="3">
    <source>
        <dbReference type="Proteomes" id="UP000193396"/>
    </source>
</evidence>
<dbReference type="OrthoDB" id="7171187at2"/>
<dbReference type="SUPFAM" id="SSF53335">
    <property type="entry name" value="S-adenosyl-L-methionine-dependent methyltransferases"/>
    <property type="match status" value="1"/>
</dbReference>
<keyword evidence="2" id="KW-0808">Transferase</keyword>
<dbReference type="STRING" id="1293890.TALK_01950"/>
<dbReference type="Gene3D" id="3.40.50.150">
    <property type="entry name" value="Vaccinia Virus protein VP39"/>
    <property type="match status" value="1"/>
</dbReference>
<reference evidence="2 3" key="1">
    <citation type="submission" date="2014-03" db="EMBL/GenBank/DDBJ databases">
        <title>The draft genome sequence of Thalassospira alkalitolerans JCM 18968.</title>
        <authorList>
            <person name="Lai Q."/>
            <person name="Shao Z."/>
        </authorList>
    </citation>
    <scope>NUCLEOTIDE SEQUENCE [LARGE SCALE GENOMIC DNA]</scope>
    <source>
        <strain evidence="2 3">JCM 18968</strain>
    </source>
</reference>
<dbReference type="InterPro" id="IPR029063">
    <property type="entry name" value="SAM-dependent_MTases_sf"/>
</dbReference>
<comment type="caution">
    <text evidence="2">The sequence shown here is derived from an EMBL/GenBank/DDBJ whole genome shotgun (WGS) entry which is preliminary data.</text>
</comment>
<evidence type="ECO:0000313" key="2">
    <source>
        <dbReference type="EMBL" id="OSQ50252.1"/>
    </source>
</evidence>
<evidence type="ECO:0000259" key="1">
    <source>
        <dbReference type="Pfam" id="PF08241"/>
    </source>
</evidence>
<dbReference type="Pfam" id="PF08241">
    <property type="entry name" value="Methyltransf_11"/>
    <property type="match status" value="1"/>
</dbReference>
<name>A0A1Y2LG86_9PROT</name>